<protein>
    <recommendedName>
        <fullName evidence="2">PHP domain-containing protein</fullName>
    </recommendedName>
</protein>
<dbReference type="AlphaFoldDB" id="A0A382IX86"/>
<evidence type="ECO:0008006" key="2">
    <source>
        <dbReference type="Google" id="ProtNLM"/>
    </source>
</evidence>
<name>A0A382IX86_9ZZZZ</name>
<reference evidence="1" key="1">
    <citation type="submission" date="2018-05" db="EMBL/GenBank/DDBJ databases">
        <authorList>
            <person name="Lanie J.A."/>
            <person name="Ng W.-L."/>
            <person name="Kazmierczak K.M."/>
            <person name="Andrzejewski T.M."/>
            <person name="Davidsen T.M."/>
            <person name="Wayne K.J."/>
            <person name="Tettelin H."/>
            <person name="Glass J.I."/>
            <person name="Rusch D."/>
            <person name="Podicherti R."/>
            <person name="Tsui H.-C.T."/>
            <person name="Winkler M.E."/>
        </authorList>
    </citation>
    <scope>NUCLEOTIDE SEQUENCE</scope>
</reference>
<dbReference type="SUPFAM" id="SSF89550">
    <property type="entry name" value="PHP domain-like"/>
    <property type="match status" value="1"/>
</dbReference>
<feature type="non-terminal residue" evidence="1">
    <location>
        <position position="1"/>
    </location>
</feature>
<dbReference type="InterPro" id="IPR016195">
    <property type="entry name" value="Pol/histidinol_Pase-like"/>
</dbReference>
<dbReference type="InterPro" id="IPR052018">
    <property type="entry name" value="PHP_domain"/>
</dbReference>
<dbReference type="GO" id="GO:0035312">
    <property type="term" value="F:5'-3' DNA exonuclease activity"/>
    <property type="evidence" value="ECO:0007669"/>
    <property type="project" value="TreeGrafter"/>
</dbReference>
<dbReference type="GO" id="GO:0004534">
    <property type="term" value="F:5'-3' RNA exonuclease activity"/>
    <property type="evidence" value="ECO:0007669"/>
    <property type="project" value="TreeGrafter"/>
</dbReference>
<dbReference type="PANTHER" id="PTHR42924">
    <property type="entry name" value="EXONUCLEASE"/>
    <property type="match status" value="1"/>
</dbReference>
<dbReference type="Gene3D" id="3.20.20.140">
    <property type="entry name" value="Metal-dependent hydrolases"/>
    <property type="match status" value="1"/>
</dbReference>
<gene>
    <name evidence="1" type="ORF">METZ01_LOCUS256601</name>
</gene>
<dbReference type="EMBL" id="UINC01069965">
    <property type="protein sequence ID" value="SVC03747.1"/>
    <property type="molecule type" value="Genomic_DNA"/>
</dbReference>
<accession>A0A382IX86</accession>
<sequence length="148" mass="16087">GRPHIARTMIEMGYVASMSEAFEKYLGRGMAVYAERDKFSPLDAIELIHSVNGLAVLAHPSWVDNLESQLPALVEAGLAGMEVHYSRYSSGLIAELESMANRFGLVSCGGSDYHANNDPGESLPGDQGPPQESVDRLKEIAMARISRH</sequence>
<dbReference type="PANTHER" id="PTHR42924:SF3">
    <property type="entry name" value="POLYMERASE_HISTIDINOL PHOSPHATASE N-TERMINAL DOMAIN-CONTAINING PROTEIN"/>
    <property type="match status" value="1"/>
</dbReference>
<organism evidence="1">
    <name type="scientific">marine metagenome</name>
    <dbReference type="NCBI Taxonomy" id="408172"/>
    <lineage>
        <taxon>unclassified sequences</taxon>
        <taxon>metagenomes</taxon>
        <taxon>ecological metagenomes</taxon>
    </lineage>
</organism>
<proteinExistence type="predicted"/>
<evidence type="ECO:0000313" key="1">
    <source>
        <dbReference type="EMBL" id="SVC03747.1"/>
    </source>
</evidence>